<protein>
    <recommendedName>
        <fullName evidence="4">Integral membrane protein</fullName>
    </recommendedName>
</protein>
<evidence type="ECO:0000313" key="2">
    <source>
        <dbReference type="EMBL" id="NHZ79287.1"/>
    </source>
</evidence>
<dbReference type="Proteomes" id="UP000621455">
    <property type="component" value="Unassembled WGS sequence"/>
</dbReference>
<evidence type="ECO:0000256" key="1">
    <source>
        <dbReference type="SAM" id="Phobius"/>
    </source>
</evidence>
<proteinExistence type="predicted"/>
<reference evidence="2 3" key="1">
    <citation type="submission" date="2019-10" db="EMBL/GenBank/DDBJ databases">
        <title>Taxonomy of Antarctic Massilia spp.: description of Massilia rubra sp. nov., Massilia aquatica sp. nov., Massilia mucilaginosa sp. nov., Massilia frigida sp. nov. isolated from streams, lakes and regoliths.</title>
        <authorList>
            <person name="Holochova P."/>
            <person name="Sedlacek I."/>
            <person name="Kralova S."/>
            <person name="Maslanova I."/>
            <person name="Busse H.-J."/>
            <person name="Stankova E."/>
            <person name="Vrbovska V."/>
            <person name="Kovarovic V."/>
            <person name="Bartak M."/>
            <person name="Svec P."/>
            <person name="Pantucek R."/>
        </authorList>
    </citation>
    <scope>NUCLEOTIDE SEQUENCE [LARGE SCALE GENOMIC DNA]</scope>
    <source>
        <strain evidence="2 3">CCM 8695</strain>
    </source>
</reference>
<name>A0ABX0N2L2_9BURK</name>
<dbReference type="EMBL" id="WHJG01000006">
    <property type="protein sequence ID" value="NHZ79287.1"/>
    <property type="molecule type" value="Genomic_DNA"/>
</dbReference>
<keyword evidence="3" id="KW-1185">Reference proteome</keyword>
<comment type="caution">
    <text evidence="2">The sequence shown here is derived from an EMBL/GenBank/DDBJ whole genome shotgun (WGS) entry which is preliminary data.</text>
</comment>
<gene>
    <name evidence="2" type="ORF">F2P44_08355</name>
</gene>
<organism evidence="2 3">
    <name type="scientific">Massilia frigida</name>
    <dbReference type="NCBI Taxonomy" id="2609281"/>
    <lineage>
        <taxon>Bacteria</taxon>
        <taxon>Pseudomonadati</taxon>
        <taxon>Pseudomonadota</taxon>
        <taxon>Betaproteobacteria</taxon>
        <taxon>Burkholderiales</taxon>
        <taxon>Oxalobacteraceae</taxon>
        <taxon>Telluria group</taxon>
        <taxon>Massilia</taxon>
    </lineage>
</organism>
<dbReference type="RefSeq" id="WP_167086247.1">
    <property type="nucleotide sequence ID" value="NZ_WHJG01000006.1"/>
</dbReference>
<feature type="transmembrane region" description="Helical" evidence="1">
    <location>
        <begin position="79"/>
        <end position="101"/>
    </location>
</feature>
<keyword evidence="1" id="KW-0812">Transmembrane</keyword>
<keyword evidence="1" id="KW-0472">Membrane</keyword>
<evidence type="ECO:0008006" key="4">
    <source>
        <dbReference type="Google" id="ProtNLM"/>
    </source>
</evidence>
<evidence type="ECO:0000313" key="3">
    <source>
        <dbReference type="Proteomes" id="UP000621455"/>
    </source>
</evidence>
<accession>A0ABX0N2L2</accession>
<feature type="transmembrane region" description="Helical" evidence="1">
    <location>
        <begin position="46"/>
        <end position="67"/>
    </location>
</feature>
<keyword evidence="1" id="KW-1133">Transmembrane helix</keyword>
<sequence length="102" mass="10039">MTCGAAHLALASTAIAGLTYVLAILVTRGAFSAWTGGCGDFGMRCVGQGVIVLGVGCLAGLLCALLSPGHADGRTWLGWAGLLMNGVPLAAIGVGSALIALR</sequence>
<feature type="transmembrane region" description="Helical" evidence="1">
    <location>
        <begin position="6"/>
        <end position="26"/>
    </location>
</feature>